<gene>
    <name evidence="1" type="ORF">NKR19_g6791</name>
</gene>
<name>A0AA38RYY4_9PEZI</name>
<dbReference type="GO" id="GO:0019171">
    <property type="term" value="F:(3R)-hydroxyacyl-[acyl-carrier-protein] dehydratase activity"/>
    <property type="evidence" value="ECO:0007669"/>
    <property type="project" value="TreeGrafter"/>
</dbReference>
<dbReference type="InterPro" id="IPR052741">
    <property type="entry name" value="Mitochondrial_HTD2"/>
</dbReference>
<evidence type="ECO:0000313" key="1">
    <source>
        <dbReference type="EMBL" id="KAJ9143581.1"/>
    </source>
</evidence>
<dbReference type="AlphaFoldDB" id="A0AA38RYY4"/>
<comment type="caution">
    <text evidence="1">The sequence shown here is derived from an EMBL/GenBank/DDBJ whole genome shotgun (WGS) entry which is preliminary data.</text>
</comment>
<evidence type="ECO:0008006" key="3">
    <source>
        <dbReference type="Google" id="ProtNLM"/>
    </source>
</evidence>
<dbReference type="Gene3D" id="3.10.129.10">
    <property type="entry name" value="Hotdog Thioesterase"/>
    <property type="match status" value="1"/>
</dbReference>
<dbReference type="EMBL" id="JANBVN010000110">
    <property type="protein sequence ID" value="KAJ9143581.1"/>
    <property type="molecule type" value="Genomic_DNA"/>
</dbReference>
<dbReference type="Proteomes" id="UP001174691">
    <property type="component" value="Unassembled WGS sequence"/>
</dbReference>
<dbReference type="GO" id="GO:0005739">
    <property type="term" value="C:mitochondrion"/>
    <property type="evidence" value="ECO:0007669"/>
    <property type="project" value="TreeGrafter"/>
</dbReference>
<dbReference type="SUPFAM" id="SSF54637">
    <property type="entry name" value="Thioesterase/thiol ester dehydrase-isomerase"/>
    <property type="match status" value="1"/>
</dbReference>
<proteinExistence type="predicted"/>
<reference evidence="1" key="1">
    <citation type="submission" date="2022-07" db="EMBL/GenBank/DDBJ databases">
        <title>Fungi with potential for degradation of polypropylene.</title>
        <authorList>
            <person name="Gostincar C."/>
        </authorList>
    </citation>
    <scope>NUCLEOTIDE SEQUENCE</scope>
    <source>
        <strain evidence="1">EXF-13287</strain>
    </source>
</reference>
<sequence>MNLASTHELIQPHRSPCCMSTVCHITEARIMKAVRAAGLRPLTKRPLPNRRAFSTAPFDQEAYLRRARSLLRPAHKTPIFDYMSATPSHLLNFSLAEHIPGEVHHPAEFRNLLPGGPTQTRPHFRAPISGKPLPLGHHLVYFGPQSFSSELMPDGTVSDHCPGAPFTRRMWAGGSVRFAKGADGKTEGGPTTLDGRLAVCVEEVVGDPVIKGVEGQEKVFVQISRKYSLKYSLPARARRSTDLEMGQMVREAEETPDIEERRTLVFIRDRDHEETRERGKEKERDMSRLKRLKDRSWVPTYSFSLTPDRRLLFHFSALTFNAHAIHMDPRYAQEVEGHKDCLVHGPLSLSLMLMAVRAQADKVEAEAGERVALAELNYRNLAPLYVGEEMKVCVRMREGAFPTEGREHTWDVWVEGPDGGFAVKGTAEMRFVSGSRGPESSD</sequence>
<dbReference type="PANTHER" id="PTHR28152">
    <property type="entry name" value="HYDROXYACYL-THIOESTER DEHYDRATASE TYPE 2, MITOCHONDRIAL"/>
    <property type="match status" value="1"/>
</dbReference>
<evidence type="ECO:0000313" key="2">
    <source>
        <dbReference type="Proteomes" id="UP001174691"/>
    </source>
</evidence>
<dbReference type="InterPro" id="IPR029069">
    <property type="entry name" value="HotDog_dom_sf"/>
</dbReference>
<accession>A0AA38RYY4</accession>
<keyword evidence="2" id="KW-1185">Reference proteome</keyword>
<organism evidence="1 2">
    <name type="scientific">Coniochaeta hoffmannii</name>
    <dbReference type="NCBI Taxonomy" id="91930"/>
    <lineage>
        <taxon>Eukaryota</taxon>
        <taxon>Fungi</taxon>
        <taxon>Dikarya</taxon>
        <taxon>Ascomycota</taxon>
        <taxon>Pezizomycotina</taxon>
        <taxon>Sordariomycetes</taxon>
        <taxon>Sordariomycetidae</taxon>
        <taxon>Coniochaetales</taxon>
        <taxon>Coniochaetaceae</taxon>
        <taxon>Coniochaeta</taxon>
    </lineage>
</organism>
<dbReference type="PANTHER" id="PTHR28152:SF1">
    <property type="entry name" value="HYDROXYACYL-THIOESTER DEHYDRATASE TYPE 2, MITOCHONDRIAL"/>
    <property type="match status" value="1"/>
</dbReference>
<protein>
    <recommendedName>
        <fullName evidence="3">Thioesterase/thiol ester dehydrase-isomerase</fullName>
    </recommendedName>
</protein>